<evidence type="ECO:0000313" key="3">
    <source>
        <dbReference type="EMBL" id="MBB5077579.1"/>
    </source>
</evidence>
<evidence type="ECO:0008006" key="5">
    <source>
        <dbReference type="Google" id="ProtNLM"/>
    </source>
</evidence>
<organism evidence="3 4">
    <name type="scientific">Nonomuraea endophytica</name>
    <dbReference type="NCBI Taxonomy" id="714136"/>
    <lineage>
        <taxon>Bacteria</taxon>
        <taxon>Bacillati</taxon>
        <taxon>Actinomycetota</taxon>
        <taxon>Actinomycetes</taxon>
        <taxon>Streptosporangiales</taxon>
        <taxon>Streptosporangiaceae</taxon>
        <taxon>Nonomuraea</taxon>
    </lineage>
</organism>
<dbReference type="EMBL" id="JACHIN010000003">
    <property type="protein sequence ID" value="MBB5077579.1"/>
    <property type="molecule type" value="Genomic_DNA"/>
</dbReference>
<name>A0A7W8A153_9ACTN</name>
<sequence>MAVPRLMTCVLALATLTACTSGVSGPTGGEPVARGVAGGPGTARPSTGTGTTAPPATALTPESYKSELSGRKQTMTDAIDSMMGARTVKTLNTRVERAEEALRGAADELSAMTPPQEVKAQHDAYVGSLREFAAQLGSTLGKVGSRDVCTPGGVLTDLSAALKQLDETGAALQAAGDYPADVVEVKAAAKQSRRLSTGKFIKRENLNGRSSLQIDNGSTRDAVVTVMRGGTKAFSIYVRKKGKYKVRGVRDGNYKIYFTHGVDWDGKNRAFTRDCSFERFQKSVKFKTTYTASQILWHDWRITLHAVSGGNAPTDPVDPESFPK</sequence>
<feature type="signal peptide" evidence="2">
    <location>
        <begin position="1"/>
        <end position="20"/>
    </location>
</feature>
<dbReference type="PROSITE" id="PS51257">
    <property type="entry name" value="PROKAR_LIPOPROTEIN"/>
    <property type="match status" value="1"/>
</dbReference>
<proteinExistence type="predicted"/>
<dbReference type="RefSeq" id="WP_184961484.1">
    <property type="nucleotide sequence ID" value="NZ_JACHIN010000003.1"/>
</dbReference>
<feature type="region of interest" description="Disordered" evidence="1">
    <location>
        <begin position="21"/>
        <end position="60"/>
    </location>
</feature>
<keyword evidence="4" id="KW-1185">Reference proteome</keyword>
<evidence type="ECO:0000256" key="2">
    <source>
        <dbReference type="SAM" id="SignalP"/>
    </source>
</evidence>
<dbReference type="Proteomes" id="UP000568380">
    <property type="component" value="Unassembled WGS sequence"/>
</dbReference>
<dbReference type="AlphaFoldDB" id="A0A7W8A153"/>
<protein>
    <recommendedName>
        <fullName evidence="5">Carboxypeptidase regulatory-like domain-containing protein</fullName>
    </recommendedName>
</protein>
<feature type="compositionally biased region" description="Low complexity" evidence="1">
    <location>
        <begin position="42"/>
        <end position="60"/>
    </location>
</feature>
<accession>A0A7W8A153</accession>
<evidence type="ECO:0000313" key="4">
    <source>
        <dbReference type="Proteomes" id="UP000568380"/>
    </source>
</evidence>
<gene>
    <name evidence="3" type="ORF">HNR40_003052</name>
</gene>
<feature type="chain" id="PRO_5039454332" description="Carboxypeptidase regulatory-like domain-containing protein" evidence="2">
    <location>
        <begin position="21"/>
        <end position="324"/>
    </location>
</feature>
<evidence type="ECO:0000256" key="1">
    <source>
        <dbReference type="SAM" id="MobiDB-lite"/>
    </source>
</evidence>
<reference evidence="3 4" key="1">
    <citation type="submission" date="2020-08" db="EMBL/GenBank/DDBJ databases">
        <title>Genomic Encyclopedia of Type Strains, Phase IV (KMG-IV): sequencing the most valuable type-strain genomes for metagenomic binning, comparative biology and taxonomic classification.</title>
        <authorList>
            <person name="Goeker M."/>
        </authorList>
    </citation>
    <scope>NUCLEOTIDE SEQUENCE [LARGE SCALE GENOMIC DNA]</scope>
    <source>
        <strain evidence="3 4">DSM 45385</strain>
    </source>
</reference>
<comment type="caution">
    <text evidence="3">The sequence shown here is derived from an EMBL/GenBank/DDBJ whole genome shotgun (WGS) entry which is preliminary data.</text>
</comment>
<keyword evidence="2" id="KW-0732">Signal</keyword>